<proteinExistence type="predicted"/>
<feature type="compositionally biased region" description="Polar residues" evidence="1">
    <location>
        <begin position="177"/>
        <end position="190"/>
    </location>
</feature>
<feature type="region of interest" description="Disordered" evidence="1">
    <location>
        <begin position="128"/>
        <end position="150"/>
    </location>
</feature>
<reference evidence="3" key="1">
    <citation type="submission" date="2020-12" db="UniProtKB">
        <authorList>
            <consortium name="WormBaseParasite"/>
        </authorList>
    </citation>
    <scope>IDENTIFICATION</scope>
    <source>
        <strain evidence="3">MHco3</strain>
    </source>
</reference>
<protein>
    <submittedName>
        <fullName evidence="3">Vta1 domain-containing protein</fullName>
    </submittedName>
</protein>
<keyword evidence="2" id="KW-1185">Reference proteome</keyword>
<organism evidence="2 3">
    <name type="scientific">Haemonchus contortus</name>
    <name type="common">Barber pole worm</name>
    <dbReference type="NCBI Taxonomy" id="6289"/>
    <lineage>
        <taxon>Eukaryota</taxon>
        <taxon>Metazoa</taxon>
        <taxon>Ecdysozoa</taxon>
        <taxon>Nematoda</taxon>
        <taxon>Chromadorea</taxon>
        <taxon>Rhabditida</taxon>
        <taxon>Rhabditina</taxon>
        <taxon>Rhabditomorpha</taxon>
        <taxon>Strongyloidea</taxon>
        <taxon>Trichostrongylidae</taxon>
        <taxon>Haemonchus</taxon>
    </lineage>
</organism>
<evidence type="ECO:0000313" key="3">
    <source>
        <dbReference type="WBParaSite" id="HCON_00187010-00001"/>
    </source>
</evidence>
<feature type="region of interest" description="Disordered" evidence="1">
    <location>
        <begin position="164"/>
        <end position="207"/>
    </location>
</feature>
<name>A0A7I4Z3E1_HAECO</name>
<dbReference type="Proteomes" id="UP000025227">
    <property type="component" value="Unplaced"/>
</dbReference>
<evidence type="ECO:0000256" key="1">
    <source>
        <dbReference type="SAM" id="MobiDB-lite"/>
    </source>
</evidence>
<feature type="region of interest" description="Disordered" evidence="1">
    <location>
        <begin position="1"/>
        <end position="23"/>
    </location>
</feature>
<evidence type="ECO:0000313" key="2">
    <source>
        <dbReference type="Proteomes" id="UP000025227"/>
    </source>
</evidence>
<accession>A0A7I4Z3E1</accession>
<dbReference type="AlphaFoldDB" id="A0A7I4Z3E1"/>
<sequence>FQRYPSRSSQIMDGNKFPEFNPRRARTVPAPEDDELFKRYLEGTKRWHQHIYEFNCEELAIRRKQINEFAVLVDRFVKTVRGEGREPIERPAIKAAVERYQREQQQHVSHSRANDEALQAEARKIRSAIRDGESNNDSGNPHGNGSLRHRMKIYKDKLERVLELIKDETAPADPEPNSANANTTSTSRGSEQLAKRNNPDEGSPALI</sequence>
<feature type="compositionally biased region" description="Polar residues" evidence="1">
    <location>
        <begin position="1"/>
        <end position="12"/>
    </location>
</feature>
<dbReference type="WBParaSite" id="HCON_00187010-00001">
    <property type="protein sequence ID" value="HCON_00187010-00001"/>
    <property type="gene ID" value="HCON_00187010"/>
</dbReference>